<keyword evidence="2" id="KW-0732">Signal</keyword>
<feature type="compositionally biased region" description="Polar residues" evidence="1">
    <location>
        <begin position="239"/>
        <end position="277"/>
    </location>
</feature>
<evidence type="ECO:0000256" key="1">
    <source>
        <dbReference type="SAM" id="MobiDB-lite"/>
    </source>
</evidence>
<feature type="chain" id="PRO_5035320396" evidence="2">
    <location>
        <begin position="18"/>
        <end position="296"/>
    </location>
</feature>
<evidence type="ECO:0000256" key="2">
    <source>
        <dbReference type="SAM" id="SignalP"/>
    </source>
</evidence>
<dbReference type="Proteomes" id="UP000708208">
    <property type="component" value="Unassembled WGS sequence"/>
</dbReference>
<feature type="compositionally biased region" description="Polar residues" evidence="1">
    <location>
        <begin position="209"/>
        <end position="220"/>
    </location>
</feature>
<proteinExistence type="predicted"/>
<gene>
    <name evidence="3" type="ORF">AFUS01_LOCUS12141</name>
</gene>
<dbReference type="EMBL" id="CAJVCH010094910">
    <property type="protein sequence ID" value="CAG7723034.1"/>
    <property type="molecule type" value="Genomic_DNA"/>
</dbReference>
<organism evidence="3 4">
    <name type="scientific">Allacma fusca</name>
    <dbReference type="NCBI Taxonomy" id="39272"/>
    <lineage>
        <taxon>Eukaryota</taxon>
        <taxon>Metazoa</taxon>
        <taxon>Ecdysozoa</taxon>
        <taxon>Arthropoda</taxon>
        <taxon>Hexapoda</taxon>
        <taxon>Collembola</taxon>
        <taxon>Symphypleona</taxon>
        <taxon>Sminthuridae</taxon>
        <taxon>Allacma</taxon>
    </lineage>
</organism>
<name>A0A8J2NWS5_9HEXA</name>
<protein>
    <submittedName>
        <fullName evidence="3">Uncharacterized protein</fullName>
    </submittedName>
</protein>
<accession>A0A8J2NWS5</accession>
<keyword evidence="4" id="KW-1185">Reference proteome</keyword>
<evidence type="ECO:0000313" key="4">
    <source>
        <dbReference type="Proteomes" id="UP000708208"/>
    </source>
</evidence>
<evidence type="ECO:0000313" key="3">
    <source>
        <dbReference type="EMBL" id="CAG7723034.1"/>
    </source>
</evidence>
<feature type="signal peptide" evidence="2">
    <location>
        <begin position="1"/>
        <end position="17"/>
    </location>
</feature>
<dbReference type="AlphaFoldDB" id="A0A8J2NWS5"/>
<comment type="caution">
    <text evidence="3">The sequence shown here is derived from an EMBL/GenBank/DDBJ whole genome shotgun (WGS) entry which is preliminary data.</text>
</comment>
<reference evidence="3" key="1">
    <citation type="submission" date="2021-06" db="EMBL/GenBank/DDBJ databases">
        <authorList>
            <person name="Hodson N. C."/>
            <person name="Mongue J. A."/>
            <person name="Jaron S. K."/>
        </authorList>
    </citation>
    <scope>NUCLEOTIDE SEQUENCE</scope>
</reference>
<feature type="region of interest" description="Disordered" evidence="1">
    <location>
        <begin position="196"/>
        <end position="277"/>
    </location>
</feature>
<sequence length="296" mass="31186">MGSSLILLATFLGVTSGHPTVNYGPGQPIAQPVVYLNLDLNRLPAHYNQEHRTSNVVPAENNLGLINPASQNPGLYSAPSFEYNAAAVVPAVNIQTSQNIGNSNGDSYATPTEGCGSNCQVVAKYFPAPQNSVSNQNYNDQEVSSQNARIPEYTTSVSNNGGSSGSDASGVYTNMAENVATAAAEQINGQQQYNVPGQSQVFSPIPEAQGQNTVGSQYGPSDTRDSGITGGSGQVTGGFASNNAYGSELPQNVKQENFSKSNSETGFTRTHGNGQTESFFKTMSSHQFSSFHSYTQ</sequence>